<protein>
    <submittedName>
        <fullName evidence="9">Choline dehydrogenase</fullName>
    </submittedName>
</protein>
<evidence type="ECO:0000256" key="2">
    <source>
        <dbReference type="ARBA" id="ARBA00010790"/>
    </source>
</evidence>
<dbReference type="Gene3D" id="3.50.50.60">
    <property type="entry name" value="FAD/NAD(P)-binding domain"/>
    <property type="match status" value="1"/>
</dbReference>
<dbReference type="InterPro" id="IPR000172">
    <property type="entry name" value="GMC_OxRdtase_N"/>
</dbReference>
<feature type="binding site" evidence="5">
    <location>
        <position position="266"/>
    </location>
    <ligand>
        <name>FAD</name>
        <dbReference type="ChEBI" id="CHEBI:57692"/>
    </ligand>
</feature>
<dbReference type="PIRSF" id="PIRSF000137">
    <property type="entry name" value="Alcohol_oxidase"/>
    <property type="match status" value="1"/>
</dbReference>
<dbReference type="Gene3D" id="3.30.560.10">
    <property type="entry name" value="Glucose Oxidase, domain 3"/>
    <property type="match status" value="1"/>
</dbReference>
<name>A0A2T1AF94_TRISK</name>
<evidence type="ECO:0000256" key="6">
    <source>
        <dbReference type="RuleBase" id="RU003968"/>
    </source>
</evidence>
<dbReference type="Pfam" id="PF05199">
    <property type="entry name" value="GMC_oxred_C"/>
    <property type="match status" value="1"/>
</dbReference>
<feature type="domain" description="Glucose-methanol-choline oxidoreductase N-terminal" evidence="7">
    <location>
        <begin position="124"/>
        <end position="147"/>
    </location>
</feature>
<comment type="cofactor">
    <cofactor evidence="1 5">
        <name>FAD</name>
        <dbReference type="ChEBI" id="CHEBI:57692"/>
    </cofactor>
</comment>
<dbReference type="EMBL" id="PVUF01000007">
    <property type="protein sequence ID" value="PRZ47207.1"/>
    <property type="molecule type" value="Genomic_DNA"/>
</dbReference>
<evidence type="ECO:0000256" key="1">
    <source>
        <dbReference type="ARBA" id="ARBA00001974"/>
    </source>
</evidence>
<evidence type="ECO:0000259" key="8">
    <source>
        <dbReference type="PROSITE" id="PS00624"/>
    </source>
</evidence>
<feature type="binding site" evidence="5">
    <location>
        <position position="489"/>
    </location>
    <ligand>
        <name>substrate</name>
    </ligand>
</feature>
<sequence length="570" mass="61938">MDDVRSETDTLKHLKRVSKMDYENANSRHDLAVEENQASLRRALRTDYDFIVCGAGSSGSVLAARLAADTNVSVLLLEAGGDDVADSVRDPAQWPLNLGSERDWGFLGEPAETLGGRRLPLSMGKGLGGGSSINVMVWARGHKEDWDHFAAETDDKEWGYESILGYYRRIEDWQGNPDAQRRGTGGPVYVAQPTSPQPAAHAMIETARQMGIPIFDSPNGEMMERPGGAAIADLRIRDGKRESVFRSYTYHVMHQPNLTVLTGALVSRILLAGKTAVGVEVVMDGKAREFRARCETVLSLGAVQTPKILMQSGIGAETELKPHGIKVIENLEGVGRNHQDHLAFGCTWAYHKPEAVGGGGCEAKLYWHSDSRLRQPDILQCQLEFPVPAPEEAGIETPEHGWTMFAGLAQPKSRGRLRLSGPRVDDAILIEPNSLSEPEDLAAAFTAVELCREIGNHAAFDQLVKAESAPGSRDRKAMAEFIRNSAVTYWHQSCTAKMGRDSMSVVDHQLKVYGIDNLRIADASIMPRITVGNAMAPCVVIGERAGDLIGREHGLSTTSSAAREAVGPAS</sequence>
<dbReference type="PANTHER" id="PTHR11552:SF147">
    <property type="entry name" value="CHOLINE DEHYDROGENASE, MITOCHONDRIAL"/>
    <property type="match status" value="1"/>
</dbReference>
<evidence type="ECO:0000256" key="3">
    <source>
        <dbReference type="ARBA" id="ARBA00022630"/>
    </source>
</evidence>
<gene>
    <name evidence="9" type="ORF">CLV89_10754</name>
</gene>
<dbReference type="GO" id="GO:0050660">
    <property type="term" value="F:flavin adenine dinucleotide binding"/>
    <property type="evidence" value="ECO:0007669"/>
    <property type="project" value="InterPro"/>
</dbReference>
<keyword evidence="3 6" id="KW-0285">Flavoprotein</keyword>
<dbReference type="SUPFAM" id="SSF51905">
    <property type="entry name" value="FAD/NAD(P)-binding domain"/>
    <property type="match status" value="1"/>
</dbReference>
<comment type="similarity">
    <text evidence="2 6">Belongs to the GMC oxidoreductase family.</text>
</comment>
<feature type="binding site" evidence="5">
    <location>
        <begin position="490"/>
        <end position="491"/>
    </location>
    <ligand>
        <name>FAD</name>
        <dbReference type="ChEBI" id="CHEBI:57692"/>
    </ligand>
</feature>
<feature type="domain" description="Glucose-methanol-choline oxidoreductase N-terminal" evidence="8">
    <location>
        <begin position="301"/>
        <end position="315"/>
    </location>
</feature>
<comment type="caution">
    <text evidence="9">The sequence shown here is derived from an EMBL/GenBank/DDBJ whole genome shotgun (WGS) entry which is preliminary data.</text>
</comment>
<dbReference type="PROSITE" id="PS00623">
    <property type="entry name" value="GMC_OXRED_1"/>
    <property type="match status" value="1"/>
</dbReference>
<dbReference type="AlphaFoldDB" id="A0A2T1AF94"/>
<dbReference type="PANTHER" id="PTHR11552">
    <property type="entry name" value="GLUCOSE-METHANOL-CHOLINE GMC OXIDOREDUCTASE"/>
    <property type="match status" value="1"/>
</dbReference>
<evidence type="ECO:0000313" key="9">
    <source>
        <dbReference type="EMBL" id="PRZ47207.1"/>
    </source>
</evidence>
<accession>A0A2T1AF94</accession>
<dbReference type="Proteomes" id="UP000237718">
    <property type="component" value="Unassembled WGS sequence"/>
</dbReference>
<dbReference type="SUPFAM" id="SSF54373">
    <property type="entry name" value="FAD-linked reductases, C-terminal domain"/>
    <property type="match status" value="1"/>
</dbReference>
<dbReference type="InterPro" id="IPR007867">
    <property type="entry name" value="GMC_OxRtase_C"/>
</dbReference>
<dbReference type="InterPro" id="IPR012132">
    <property type="entry name" value="GMC_OxRdtase"/>
</dbReference>
<proteinExistence type="inferred from homology"/>
<dbReference type="Pfam" id="PF00732">
    <property type="entry name" value="GMC_oxred_N"/>
    <property type="match status" value="1"/>
</dbReference>
<dbReference type="InterPro" id="IPR036188">
    <property type="entry name" value="FAD/NAD-bd_sf"/>
</dbReference>
<dbReference type="GO" id="GO:0016614">
    <property type="term" value="F:oxidoreductase activity, acting on CH-OH group of donors"/>
    <property type="evidence" value="ECO:0007669"/>
    <property type="project" value="InterPro"/>
</dbReference>
<feature type="binding site" evidence="5">
    <location>
        <begin position="134"/>
        <end position="137"/>
    </location>
    <ligand>
        <name>FAD</name>
        <dbReference type="ChEBI" id="CHEBI:57692"/>
    </ligand>
</feature>
<reference evidence="9 10" key="1">
    <citation type="submission" date="2018-03" db="EMBL/GenBank/DDBJ databases">
        <title>Genomic Encyclopedia of Archaeal and Bacterial Type Strains, Phase II (KMG-II): from individual species to whole genera.</title>
        <authorList>
            <person name="Goeker M."/>
        </authorList>
    </citation>
    <scope>NUCLEOTIDE SEQUENCE [LARGE SCALE GENOMIC DNA]</scope>
    <source>
        <strain evidence="9 10">DSM 25328</strain>
    </source>
</reference>
<evidence type="ECO:0000256" key="5">
    <source>
        <dbReference type="PIRSR" id="PIRSR000137-2"/>
    </source>
</evidence>
<dbReference type="PROSITE" id="PS00624">
    <property type="entry name" value="GMC_OXRED_2"/>
    <property type="match status" value="1"/>
</dbReference>
<keyword evidence="4 5" id="KW-0274">FAD</keyword>
<evidence type="ECO:0000256" key="4">
    <source>
        <dbReference type="ARBA" id="ARBA00022827"/>
    </source>
</evidence>
<organism evidence="9 10">
    <name type="scientific">Tritonibacter scottomollicae</name>
    <name type="common">Epibacterium scottomollicae</name>
    <dbReference type="NCBI Taxonomy" id="483013"/>
    <lineage>
        <taxon>Bacteria</taxon>
        <taxon>Pseudomonadati</taxon>
        <taxon>Pseudomonadota</taxon>
        <taxon>Alphaproteobacteria</taxon>
        <taxon>Rhodobacterales</taxon>
        <taxon>Paracoccaceae</taxon>
        <taxon>Tritonibacter</taxon>
    </lineage>
</organism>
<evidence type="ECO:0000259" key="7">
    <source>
        <dbReference type="PROSITE" id="PS00623"/>
    </source>
</evidence>
<evidence type="ECO:0000313" key="10">
    <source>
        <dbReference type="Proteomes" id="UP000237718"/>
    </source>
</evidence>